<feature type="domain" description="N-acetylmuramidase" evidence="1">
    <location>
        <begin position="53"/>
        <end position="88"/>
    </location>
</feature>
<organism evidence="2 3">
    <name type="scientific">Pararoseomonas baculiformis</name>
    <dbReference type="NCBI Taxonomy" id="2820812"/>
    <lineage>
        <taxon>Bacteria</taxon>
        <taxon>Pseudomonadati</taxon>
        <taxon>Pseudomonadota</taxon>
        <taxon>Alphaproteobacteria</taxon>
        <taxon>Acetobacterales</taxon>
        <taxon>Acetobacteraceae</taxon>
        <taxon>Pararoseomonas</taxon>
    </lineage>
</organism>
<dbReference type="InterPro" id="IPR024408">
    <property type="entry name" value="Muramidase"/>
</dbReference>
<dbReference type="Proteomes" id="UP000681594">
    <property type="component" value="Unassembled WGS sequence"/>
</dbReference>
<name>A0ABS4AKK7_9PROT</name>
<evidence type="ECO:0000313" key="2">
    <source>
        <dbReference type="EMBL" id="MBP0447541.1"/>
    </source>
</evidence>
<accession>A0ABS4AKK7</accession>
<proteinExistence type="predicted"/>
<comment type="caution">
    <text evidence="2">The sequence shown here is derived from an EMBL/GenBank/DDBJ whole genome shotgun (WGS) entry which is preliminary data.</text>
</comment>
<keyword evidence="3" id="KW-1185">Reference proteome</keyword>
<gene>
    <name evidence="2" type="ORF">J8J14_22540</name>
</gene>
<protein>
    <submittedName>
        <fullName evidence="2">DUF3380 domain-containing protein</fullName>
    </submittedName>
</protein>
<evidence type="ECO:0000313" key="3">
    <source>
        <dbReference type="Proteomes" id="UP000681594"/>
    </source>
</evidence>
<dbReference type="RefSeq" id="WP_209381809.1">
    <property type="nucleotide sequence ID" value="NZ_JAGIZB010000040.1"/>
</dbReference>
<evidence type="ECO:0000259" key="1">
    <source>
        <dbReference type="Pfam" id="PF11860"/>
    </source>
</evidence>
<dbReference type="Pfam" id="PF11860">
    <property type="entry name" value="Muramidase"/>
    <property type="match status" value="1"/>
</dbReference>
<reference evidence="2 3" key="1">
    <citation type="submission" date="2021-03" db="EMBL/GenBank/DDBJ databases">
        <authorList>
            <person name="So Y."/>
        </authorList>
    </citation>
    <scope>NUCLEOTIDE SEQUENCE [LARGE SCALE GENOMIC DNA]</scope>
    <source>
        <strain evidence="2 3">SSH11</strain>
    </source>
</reference>
<sequence length="242" mass="26256">MPIFGAIGRIFSRLAPAATPVSFETAGPSPAPLQRDLTEADLADAAARLGSDLPAIKAVAEVESGGPAFLADGRPAILYESHVFDRLELPPSNRLSRTLCWNRVTYGGGLFETDPAISKLGAALAGIALPDTVFEPVLRGLLLDQPKDLAALPARPVDFRSLRVWEFGTIDEGLLESELAVADTDLTLKRQGKDLVYVPAKAEPAGQLPGQRTHRKIFASLKKENVHRTRFNTREEARLRTR</sequence>
<dbReference type="EMBL" id="JAGIZB010000040">
    <property type="protein sequence ID" value="MBP0447541.1"/>
    <property type="molecule type" value="Genomic_DNA"/>
</dbReference>